<dbReference type="EMBL" id="JAEMWV010000004">
    <property type="protein sequence ID" value="MBN8251937.1"/>
    <property type="molecule type" value="Genomic_DNA"/>
</dbReference>
<dbReference type="Gene3D" id="1.25.40.10">
    <property type="entry name" value="Tetratricopeptide repeat domain"/>
    <property type="match status" value="1"/>
</dbReference>
<comment type="caution">
    <text evidence="2">The sequence shown here is derived from an EMBL/GenBank/DDBJ whole genome shotgun (WGS) entry which is preliminary data.</text>
</comment>
<dbReference type="RefSeq" id="WP_119542922.1">
    <property type="nucleotide sequence ID" value="NZ_CM125968.1"/>
</dbReference>
<accession>A0A8I1MF66</accession>
<gene>
    <name evidence="2" type="ORF">JF537_10125</name>
</gene>
<keyword evidence="1" id="KW-0472">Membrane</keyword>
<name>A0A8I1MF66_9BACI</name>
<proteinExistence type="predicted"/>
<keyword evidence="1" id="KW-1133">Transmembrane helix</keyword>
<dbReference type="SUPFAM" id="SSF48452">
    <property type="entry name" value="TPR-like"/>
    <property type="match status" value="1"/>
</dbReference>
<dbReference type="Proteomes" id="UP000664578">
    <property type="component" value="Unassembled WGS sequence"/>
</dbReference>
<evidence type="ECO:0000313" key="2">
    <source>
        <dbReference type="EMBL" id="MBN8251937.1"/>
    </source>
</evidence>
<protein>
    <recommendedName>
        <fullName evidence="4">Tetratricopeptide repeat protein</fullName>
    </recommendedName>
</protein>
<dbReference type="AlphaFoldDB" id="A0A8I1MF66"/>
<evidence type="ECO:0008006" key="4">
    <source>
        <dbReference type="Google" id="ProtNLM"/>
    </source>
</evidence>
<feature type="transmembrane region" description="Helical" evidence="1">
    <location>
        <begin position="6"/>
        <end position="23"/>
    </location>
</feature>
<organism evidence="2 3">
    <name type="scientific">Priestia flexa</name>
    <dbReference type="NCBI Taxonomy" id="86664"/>
    <lineage>
        <taxon>Bacteria</taxon>
        <taxon>Bacillati</taxon>
        <taxon>Bacillota</taxon>
        <taxon>Bacilli</taxon>
        <taxon>Bacillales</taxon>
        <taxon>Bacillaceae</taxon>
        <taxon>Priestia</taxon>
    </lineage>
</organism>
<keyword evidence="1" id="KW-0812">Transmembrane</keyword>
<evidence type="ECO:0000313" key="3">
    <source>
        <dbReference type="Proteomes" id="UP000664578"/>
    </source>
</evidence>
<dbReference type="GeneID" id="93682947"/>
<sequence>MQNYYWIIIMLVLGTCIKLWKVIRKKKPPTKFEHFHSKAYDLEEKGKLEEAISMRSEGIKNSALSPLERGDLHFGNAYTYVQMKRYKKATLCFDNAFEEARQEEFPYDKQYEQILEIYLKAGREQDALRIVEELIERSYYDKKFLRLETAKQWVQTEMQKRALS</sequence>
<dbReference type="InterPro" id="IPR011990">
    <property type="entry name" value="TPR-like_helical_dom_sf"/>
</dbReference>
<evidence type="ECO:0000256" key="1">
    <source>
        <dbReference type="SAM" id="Phobius"/>
    </source>
</evidence>
<reference evidence="2" key="1">
    <citation type="submission" date="2020-12" db="EMBL/GenBank/DDBJ databases">
        <title>PHA producing bacteria isolated from mangrove.</title>
        <authorList>
            <person name="Zheng W."/>
            <person name="Yu S."/>
            <person name="Huang Y."/>
        </authorList>
    </citation>
    <scope>NUCLEOTIDE SEQUENCE</scope>
    <source>
        <strain evidence="2">GN22-4</strain>
    </source>
</reference>